<proteinExistence type="predicted"/>
<evidence type="ECO:0000313" key="3">
    <source>
        <dbReference type="Proteomes" id="UP000035100"/>
    </source>
</evidence>
<protein>
    <submittedName>
        <fullName evidence="2">Wenxma_12, whole genome shotgun sequence</fullName>
    </submittedName>
</protein>
<dbReference type="Proteomes" id="UP000035100">
    <property type="component" value="Unassembled WGS sequence"/>
</dbReference>
<sequence>MGVAFGEATLVVMDGAGRPLTHWSLPAVERMNPGERPAIFAPDGAGTETLEIDDREMIEAIETVRRTLEKRRARPGRLRQTAIWGTVAAAALIVVFWLPGALLRQALSSVPPVKRSEIGATLLGHLQRATGPACRNPLGVEALGRLQTRVLGEDAPGQVVVVPGRLPGALYLPGGIIVLSREMVEGAPEGAVVAGHILAAAVSRTEADPLAPILRAAGTRATVTLFTTGDLPETALVDQAQRLLTNPPPRAGADDLAAAFEVTQVPLAPWAEAVGDDALAASDPLAGRSPPEVMSDGDWVSIQGICRG</sequence>
<dbReference type="PATRIC" id="fig|1123501.6.peg.2925"/>
<dbReference type="EMBL" id="AONG01000013">
    <property type="protein sequence ID" value="KIQ68539.1"/>
    <property type="molecule type" value="Genomic_DNA"/>
</dbReference>
<name>A0A0D0Q1V2_9RHOB</name>
<evidence type="ECO:0000256" key="1">
    <source>
        <dbReference type="SAM" id="Phobius"/>
    </source>
</evidence>
<organism evidence="2 3">
    <name type="scientific">Wenxinia marina DSM 24838</name>
    <dbReference type="NCBI Taxonomy" id="1123501"/>
    <lineage>
        <taxon>Bacteria</taxon>
        <taxon>Pseudomonadati</taxon>
        <taxon>Pseudomonadota</taxon>
        <taxon>Alphaproteobacteria</taxon>
        <taxon>Rhodobacterales</taxon>
        <taxon>Roseobacteraceae</taxon>
        <taxon>Wenxinia</taxon>
    </lineage>
</organism>
<keyword evidence="3" id="KW-1185">Reference proteome</keyword>
<dbReference type="eggNOG" id="ENOG502Z8FB">
    <property type="taxonomic scope" value="Bacteria"/>
</dbReference>
<reference evidence="2 3" key="1">
    <citation type="submission" date="2013-01" db="EMBL/GenBank/DDBJ databases">
        <authorList>
            <person name="Fiebig A."/>
            <person name="Goeker M."/>
            <person name="Klenk H.-P.P."/>
        </authorList>
    </citation>
    <scope>NUCLEOTIDE SEQUENCE [LARGE SCALE GENOMIC DNA]</scope>
    <source>
        <strain evidence="2 3">DSM 24838</strain>
    </source>
</reference>
<evidence type="ECO:0000313" key="2">
    <source>
        <dbReference type="EMBL" id="KIQ68539.1"/>
    </source>
</evidence>
<keyword evidence="1" id="KW-1133">Transmembrane helix</keyword>
<gene>
    <name evidence="2" type="ORF">Wenmar_02810</name>
</gene>
<keyword evidence="1" id="KW-0812">Transmembrane</keyword>
<dbReference type="RefSeq" id="WP_018303955.1">
    <property type="nucleotide sequence ID" value="NZ_KB902310.1"/>
</dbReference>
<dbReference type="AlphaFoldDB" id="A0A0D0Q1V2"/>
<comment type="caution">
    <text evidence="2">The sequence shown here is derived from an EMBL/GenBank/DDBJ whole genome shotgun (WGS) entry which is preliminary data.</text>
</comment>
<dbReference type="STRING" id="1123501.Wenmar_02810"/>
<accession>A0A0D0Q1V2</accession>
<keyword evidence="1" id="KW-0472">Membrane</keyword>
<feature type="transmembrane region" description="Helical" evidence="1">
    <location>
        <begin position="81"/>
        <end position="103"/>
    </location>
</feature>